<dbReference type="GO" id="GO:0005634">
    <property type="term" value="C:nucleus"/>
    <property type="evidence" value="ECO:0007669"/>
    <property type="project" value="TreeGrafter"/>
</dbReference>
<sequence length="347" mass="37750">MSLRKYASTESDDSAPARPRSLASRLLHFGLGHSGNSDHSSSGHSSEHGSGHGSDDEQHRQDDVSSDSSPPLSEDPQTATSSKYLLTSSALAVSTAHHNHMDGEVATHGASSDVSLVSEADTARATHEAMSTPITIPHSGTAPVTLGHHRPPIQLLGRNDDTPKVMTATIANELRSLLPVHQRLAKSWRLVYSMDQHGISFNTMLALCAREGAMLLAVKDTKGRVFGAFLNEPLRLSPTFYGQGSCFLWKAYKSTPQSRKKDAVKSFKYTGENEYFVMCDPDFVAIGGGRGKFGLWIKSDFLHGYSARCPTFNNEPLGLDPTHSKNDESDAQQEFVVGHVEIWAFNT</sequence>
<dbReference type="InterPro" id="IPR006571">
    <property type="entry name" value="TLDc_dom"/>
</dbReference>
<accession>A0A9W8H0W9</accession>
<keyword evidence="8" id="KW-1185">Reference proteome</keyword>
<evidence type="ECO:0000256" key="3">
    <source>
        <dbReference type="ARBA" id="ARBA00023128"/>
    </source>
</evidence>
<dbReference type="OrthoDB" id="26679at2759"/>
<comment type="subcellular location">
    <subcellularLocation>
        <location evidence="1">Mitochondrion</location>
    </subcellularLocation>
</comment>
<feature type="region of interest" description="Disordered" evidence="5">
    <location>
        <begin position="1"/>
        <end position="80"/>
    </location>
</feature>
<evidence type="ECO:0000313" key="8">
    <source>
        <dbReference type="Proteomes" id="UP001140011"/>
    </source>
</evidence>
<dbReference type="PANTHER" id="PTHR23354:SF62">
    <property type="entry name" value="MUSTARD, ISOFORM V"/>
    <property type="match status" value="1"/>
</dbReference>
<gene>
    <name evidence="7" type="primary">OXR1</name>
    <name evidence="7" type="ORF">GGI19_001809</name>
</gene>
<protein>
    <recommendedName>
        <fullName evidence="4">Oxidation resistance protein 1</fullName>
    </recommendedName>
</protein>
<dbReference type="PROSITE" id="PS51886">
    <property type="entry name" value="TLDC"/>
    <property type="match status" value="1"/>
</dbReference>
<evidence type="ECO:0000256" key="4">
    <source>
        <dbReference type="ARBA" id="ARBA00040604"/>
    </source>
</evidence>
<dbReference type="AlphaFoldDB" id="A0A9W8H0W9"/>
<keyword evidence="3" id="KW-0496">Mitochondrion</keyword>
<comment type="caution">
    <text evidence="7">The sequence shown here is derived from an EMBL/GenBank/DDBJ whole genome shotgun (WGS) entry which is preliminary data.</text>
</comment>
<evidence type="ECO:0000259" key="6">
    <source>
        <dbReference type="PROSITE" id="PS51886"/>
    </source>
</evidence>
<name>A0A9W8H0W9_9FUNG</name>
<comment type="similarity">
    <text evidence="2">Belongs to the OXR1 family.</text>
</comment>
<feature type="compositionally biased region" description="Low complexity" evidence="5">
    <location>
        <begin position="66"/>
        <end position="76"/>
    </location>
</feature>
<dbReference type="GO" id="GO:0006979">
    <property type="term" value="P:response to oxidative stress"/>
    <property type="evidence" value="ECO:0007669"/>
    <property type="project" value="TreeGrafter"/>
</dbReference>
<dbReference type="Proteomes" id="UP001140011">
    <property type="component" value="Unassembled WGS sequence"/>
</dbReference>
<dbReference type="Pfam" id="PF07534">
    <property type="entry name" value="TLD"/>
    <property type="match status" value="1"/>
</dbReference>
<feature type="compositionally biased region" description="Low complexity" evidence="5">
    <location>
        <begin position="30"/>
        <end position="44"/>
    </location>
</feature>
<dbReference type="SMART" id="SM00584">
    <property type="entry name" value="TLDc"/>
    <property type="match status" value="1"/>
</dbReference>
<evidence type="ECO:0000256" key="5">
    <source>
        <dbReference type="SAM" id="MobiDB-lite"/>
    </source>
</evidence>
<feature type="domain" description="TLDc" evidence="6">
    <location>
        <begin position="164"/>
        <end position="346"/>
    </location>
</feature>
<dbReference type="GO" id="GO:0005739">
    <property type="term" value="C:mitochondrion"/>
    <property type="evidence" value="ECO:0007669"/>
    <property type="project" value="UniProtKB-SubCell"/>
</dbReference>
<proteinExistence type="inferred from homology"/>
<dbReference type="EMBL" id="JANBUH010000072">
    <property type="protein sequence ID" value="KAJ2755237.1"/>
    <property type="molecule type" value="Genomic_DNA"/>
</dbReference>
<dbReference type="PANTHER" id="PTHR23354">
    <property type="entry name" value="NUCLEOLAR PROTEIN 7/ESTROGEN RECEPTOR COACTIVATOR-RELATED"/>
    <property type="match status" value="1"/>
</dbReference>
<evidence type="ECO:0000256" key="2">
    <source>
        <dbReference type="ARBA" id="ARBA00009540"/>
    </source>
</evidence>
<reference evidence="7" key="1">
    <citation type="submission" date="2022-07" db="EMBL/GenBank/DDBJ databases">
        <title>Phylogenomic reconstructions and comparative analyses of Kickxellomycotina fungi.</title>
        <authorList>
            <person name="Reynolds N.K."/>
            <person name="Stajich J.E."/>
            <person name="Barry K."/>
            <person name="Grigoriev I.V."/>
            <person name="Crous P."/>
            <person name="Smith M.E."/>
        </authorList>
    </citation>
    <scope>NUCLEOTIDE SEQUENCE</scope>
    <source>
        <strain evidence="7">BCRC 34297</strain>
    </source>
</reference>
<evidence type="ECO:0000256" key="1">
    <source>
        <dbReference type="ARBA" id="ARBA00004173"/>
    </source>
</evidence>
<feature type="compositionally biased region" description="Basic and acidic residues" evidence="5">
    <location>
        <begin position="45"/>
        <end position="63"/>
    </location>
</feature>
<organism evidence="7 8">
    <name type="scientific">Coemansia pectinata</name>
    <dbReference type="NCBI Taxonomy" id="1052879"/>
    <lineage>
        <taxon>Eukaryota</taxon>
        <taxon>Fungi</taxon>
        <taxon>Fungi incertae sedis</taxon>
        <taxon>Zoopagomycota</taxon>
        <taxon>Kickxellomycotina</taxon>
        <taxon>Kickxellomycetes</taxon>
        <taxon>Kickxellales</taxon>
        <taxon>Kickxellaceae</taxon>
        <taxon>Coemansia</taxon>
    </lineage>
</organism>
<evidence type="ECO:0000313" key="7">
    <source>
        <dbReference type="EMBL" id="KAJ2755237.1"/>
    </source>
</evidence>